<dbReference type="GO" id="GO:0005886">
    <property type="term" value="C:plasma membrane"/>
    <property type="evidence" value="ECO:0007669"/>
    <property type="project" value="TreeGrafter"/>
</dbReference>
<dbReference type="EMBL" id="CP060286">
    <property type="protein sequence ID" value="QNK41778.1"/>
    <property type="molecule type" value="Genomic_DNA"/>
</dbReference>
<dbReference type="KEGG" id="cfem:HCR03_05905"/>
<dbReference type="AlphaFoldDB" id="A0A6N8HWY3"/>
<feature type="transmembrane region" description="Helical" evidence="6">
    <location>
        <begin position="317"/>
        <end position="340"/>
    </location>
</feature>
<feature type="transmembrane region" description="Helical" evidence="6">
    <location>
        <begin position="274"/>
        <end position="305"/>
    </location>
</feature>
<accession>A0A6N8HWY3</accession>
<dbReference type="PRINTS" id="PR00173">
    <property type="entry name" value="EDTRNSPORT"/>
</dbReference>
<feature type="transmembrane region" description="Helical" evidence="6">
    <location>
        <begin position="132"/>
        <end position="154"/>
    </location>
</feature>
<dbReference type="PANTHER" id="PTHR42865:SF8">
    <property type="entry name" value="SERINE_THREONINE TRANSPORTER SSTT"/>
    <property type="match status" value="1"/>
</dbReference>
<evidence type="ECO:0000313" key="9">
    <source>
        <dbReference type="Proteomes" id="UP000469440"/>
    </source>
</evidence>
<evidence type="ECO:0000313" key="10">
    <source>
        <dbReference type="Proteomes" id="UP000515909"/>
    </source>
</evidence>
<evidence type="ECO:0000256" key="3">
    <source>
        <dbReference type="ARBA" id="ARBA00022692"/>
    </source>
</evidence>
<keyword evidence="9" id="KW-1185">Reference proteome</keyword>
<feature type="transmembrane region" description="Helical" evidence="6">
    <location>
        <begin position="242"/>
        <end position="262"/>
    </location>
</feature>
<dbReference type="InterPro" id="IPR001991">
    <property type="entry name" value="Na-dicarboxylate_symporter"/>
</dbReference>
<evidence type="ECO:0000313" key="7">
    <source>
        <dbReference type="EMBL" id="MVB10189.1"/>
    </source>
</evidence>
<dbReference type="OrthoDB" id="9768885at2"/>
<dbReference type="SUPFAM" id="SSF118215">
    <property type="entry name" value="Proton glutamate symport protein"/>
    <property type="match status" value="1"/>
</dbReference>
<keyword evidence="3 6" id="KW-0812">Transmembrane</keyword>
<feature type="transmembrane region" description="Helical" evidence="6">
    <location>
        <begin position="73"/>
        <end position="95"/>
    </location>
</feature>
<proteinExistence type="predicted"/>
<evidence type="ECO:0000256" key="4">
    <source>
        <dbReference type="ARBA" id="ARBA00022989"/>
    </source>
</evidence>
<evidence type="ECO:0000256" key="6">
    <source>
        <dbReference type="SAM" id="Phobius"/>
    </source>
</evidence>
<evidence type="ECO:0000256" key="5">
    <source>
        <dbReference type="ARBA" id="ARBA00023136"/>
    </source>
</evidence>
<dbReference type="RefSeq" id="WP_066648327.1">
    <property type="nucleotide sequence ID" value="NZ_CP060286.1"/>
</dbReference>
<sequence length="405" mass="42644">MKSKLKRLGLLPKLLIAIFIGTILGLTTPRPVIGILATFNSLFGNFLEFSIPLIIIGFVVPGISNLGKGAGKILGITVAIAYISTVIAGSLAYFADSSAFPLFLKAGAVQLDASDPSKALVPAYFTIQMDPIMGVVPALLISFVLGLGASALKGDSIRNVFSEFGEIIARLIEKIILPLLPIYVLGVFANLTFTGKVFEILSVFIKVYGIVLILHCCILLIQYAVAGTVTKRNPLKLLKNMLPAYVTALGTQSSAATIPVTLARTKLNKVSDDVASFVVPLCATIHMSGSTITITSCSIAVLMLNGTPITIGKMYPFILMLGVTMVAAAGVPGGCIMAALGILQSMLGFNQTMLSLMIALYLAQDSFGTACNVTGDGAIAILMDKIKENTIRKKNKVPADTEPVG</sequence>
<dbReference type="GO" id="GO:0032329">
    <property type="term" value="P:serine transport"/>
    <property type="evidence" value="ECO:0007669"/>
    <property type="project" value="TreeGrafter"/>
</dbReference>
<feature type="transmembrane region" description="Helical" evidence="6">
    <location>
        <begin position="175"/>
        <end position="194"/>
    </location>
</feature>
<evidence type="ECO:0000256" key="1">
    <source>
        <dbReference type="ARBA" id="ARBA00004141"/>
    </source>
</evidence>
<name>A0A6N8HWY3_9FIRM</name>
<reference evidence="7 9" key="1">
    <citation type="submission" date="2019-09" db="EMBL/GenBank/DDBJ databases">
        <title>Genome sequence of Clostridium sp. EA1.</title>
        <authorList>
            <person name="Poehlein A."/>
            <person name="Bengelsdorf F.R."/>
            <person name="Daniel R."/>
        </authorList>
    </citation>
    <scope>NUCLEOTIDE SEQUENCE [LARGE SCALE GENOMIC DNA]</scope>
    <source>
        <strain evidence="7 9">EA1</strain>
    </source>
</reference>
<dbReference type="Gene3D" id="1.10.3860.10">
    <property type="entry name" value="Sodium:dicarboxylate symporter"/>
    <property type="match status" value="1"/>
</dbReference>
<keyword evidence="2" id="KW-0813">Transport</keyword>
<keyword evidence="5 6" id="KW-0472">Membrane</keyword>
<dbReference type="Proteomes" id="UP000515909">
    <property type="component" value="Chromosome"/>
</dbReference>
<dbReference type="Proteomes" id="UP000469440">
    <property type="component" value="Unassembled WGS sequence"/>
</dbReference>
<dbReference type="InterPro" id="IPR036458">
    <property type="entry name" value="Na:dicarbo_symporter_sf"/>
</dbReference>
<dbReference type="PANTHER" id="PTHR42865">
    <property type="entry name" value="PROTON/GLUTAMATE-ASPARTATE SYMPORTER"/>
    <property type="match status" value="1"/>
</dbReference>
<evidence type="ECO:0000256" key="2">
    <source>
        <dbReference type="ARBA" id="ARBA00022448"/>
    </source>
</evidence>
<reference evidence="8 10" key="2">
    <citation type="submission" date="2020-08" db="EMBL/GenBank/DDBJ databases">
        <title>The isolate Caproiciproducens sp. 7D4C2 produces n-caproate at mildly acidic conditions from hexoses: genome and rBOX comparison with related strains and chain-elongating bacteria.</title>
        <authorList>
            <person name="Esquivel-Elizondo S."/>
            <person name="Bagci C."/>
            <person name="Temovska M."/>
            <person name="Jeon B.S."/>
            <person name="Bessarab I."/>
            <person name="Williams R.B.H."/>
            <person name="Huson D.H."/>
            <person name="Angenent L.T."/>
        </authorList>
    </citation>
    <scope>NUCLEOTIDE SEQUENCE [LARGE SCALE GENOMIC DNA]</scope>
    <source>
        <strain evidence="8 10">7D4C2</strain>
    </source>
</reference>
<comment type="subcellular location">
    <subcellularLocation>
        <location evidence="1">Membrane</location>
        <topology evidence="1">Multi-pass membrane protein</topology>
    </subcellularLocation>
</comment>
<evidence type="ECO:0000313" key="8">
    <source>
        <dbReference type="EMBL" id="QNK41778.1"/>
    </source>
</evidence>
<keyword evidence="4 6" id="KW-1133">Transmembrane helix</keyword>
<gene>
    <name evidence="7" type="primary">sstT</name>
    <name evidence="7" type="ORF">CAFE_08670</name>
    <name evidence="8" type="ORF">HCR03_05905</name>
</gene>
<protein>
    <submittedName>
        <fullName evidence="8">Dicarboxylate/amino acid:cation symporter</fullName>
    </submittedName>
    <submittedName>
        <fullName evidence="7">Serine/threonine transporter SstT</fullName>
    </submittedName>
</protein>
<dbReference type="EMBL" id="VWXL01000020">
    <property type="protein sequence ID" value="MVB10189.1"/>
    <property type="molecule type" value="Genomic_DNA"/>
</dbReference>
<feature type="transmembrane region" description="Helical" evidence="6">
    <location>
        <begin position="200"/>
        <end position="221"/>
    </location>
</feature>
<feature type="transmembrane region" description="Helical" evidence="6">
    <location>
        <begin position="49"/>
        <end position="66"/>
    </location>
</feature>
<dbReference type="GO" id="GO:0005295">
    <property type="term" value="F:neutral L-amino acid:sodium symporter activity"/>
    <property type="evidence" value="ECO:0007669"/>
    <property type="project" value="TreeGrafter"/>
</dbReference>
<dbReference type="Pfam" id="PF00375">
    <property type="entry name" value="SDF"/>
    <property type="match status" value="1"/>
</dbReference>
<organism evidence="7 9">
    <name type="scientific">Caproicibacter fermentans</name>
    <dbReference type="NCBI Taxonomy" id="2576756"/>
    <lineage>
        <taxon>Bacteria</taxon>
        <taxon>Bacillati</taxon>
        <taxon>Bacillota</taxon>
        <taxon>Clostridia</taxon>
        <taxon>Eubacteriales</taxon>
        <taxon>Acutalibacteraceae</taxon>
        <taxon>Caproicibacter</taxon>
    </lineage>
</organism>
<accession>A0A7G8TDT7</accession>